<dbReference type="GO" id="GO:0008360">
    <property type="term" value="P:regulation of cell shape"/>
    <property type="evidence" value="ECO:0007669"/>
    <property type="project" value="UniProtKB-KW"/>
</dbReference>
<evidence type="ECO:0000256" key="15">
    <source>
        <dbReference type="ARBA" id="ARBA00049902"/>
    </source>
</evidence>
<evidence type="ECO:0000313" key="16">
    <source>
        <dbReference type="EMBL" id="OGY30252.1"/>
    </source>
</evidence>
<proteinExistence type="inferred from homology"/>
<dbReference type="EC" id="2.4.99.28" evidence="14"/>
<evidence type="ECO:0000256" key="7">
    <source>
        <dbReference type="ARBA" id="ARBA00022989"/>
    </source>
</evidence>
<comment type="subcellular location">
    <subcellularLocation>
        <location evidence="1">Membrane</location>
        <topology evidence="1">Multi-pass membrane protein</topology>
    </subcellularLocation>
</comment>
<gene>
    <name evidence="16" type="ORF">A3F35_01245</name>
</gene>
<evidence type="ECO:0000256" key="4">
    <source>
        <dbReference type="ARBA" id="ARBA00022692"/>
    </source>
</evidence>
<evidence type="ECO:0000256" key="14">
    <source>
        <dbReference type="ARBA" id="ARBA00044770"/>
    </source>
</evidence>
<comment type="catalytic activity">
    <reaction evidence="15">
        <text>[GlcNAc-(1-&gt;4)-Mur2Ac(oyl-L-Ala-gamma-D-Glu-L-Lys-D-Ala-D-Ala)](n)-di-trans,octa-cis-undecaprenyl diphosphate + beta-D-GlcNAc-(1-&gt;4)-Mur2Ac(oyl-L-Ala-gamma-D-Glu-L-Lys-D-Ala-D-Ala)-di-trans,octa-cis-undecaprenyl diphosphate = [GlcNAc-(1-&gt;4)-Mur2Ac(oyl-L-Ala-gamma-D-Glu-L-Lys-D-Ala-D-Ala)](n+1)-di-trans,octa-cis-undecaprenyl diphosphate + di-trans,octa-cis-undecaprenyl diphosphate + H(+)</text>
        <dbReference type="Rhea" id="RHEA:23708"/>
        <dbReference type="Rhea" id="RHEA-COMP:9602"/>
        <dbReference type="Rhea" id="RHEA-COMP:9603"/>
        <dbReference type="ChEBI" id="CHEBI:15378"/>
        <dbReference type="ChEBI" id="CHEBI:58405"/>
        <dbReference type="ChEBI" id="CHEBI:60033"/>
        <dbReference type="ChEBI" id="CHEBI:78435"/>
        <dbReference type="EC" id="2.4.99.28"/>
    </reaction>
</comment>
<keyword evidence="5" id="KW-0133">Cell shape</keyword>
<dbReference type="STRING" id="1802603.A3F35_01245"/>
<keyword evidence="4" id="KW-0812">Transmembrane</keyword>
<evidence type="ECO:0000256" key="9">
    <source>
        <dbReference type="ARBA" id="ARBA00032370"/>
    </source>
</evidence>
<dbReference type="EMBL" id="MHCZ01000010">
    <property type="protein sequence ID" value="OGY30252.1"/>
    <property type="molecule type" value="Genomic_DNA"/>
</dbReference>
<dbReference type="Pfam" id="PF01098">
    <property type="entry name" value="FTSW_RODA_SPOVE"/>
    <property type="match status" value="1"/>
</dbReference>
<dbReference type="GO" id="GO:0009252">
    <property type="term" value="P:peptidoglycan biosynthetic process"/>
    <property type="evidence" value="ECO:0007669"/>
    <property type="project" value="UniProtKB-KW"/>
</dbReference>
<dbReference type="GO" id="GO:0032153">
    <property type="term" value="C:cell division site"/>
    <property type="evidence" value="ECO:0007669"/>
    <property type="project" value="TreeGrafter"/>
</dbReference>
<keyword evidence="7" id="KW-1133">Transmembrane helix</keyword>
<keyword evidence="3" id="KW-0808">Transferase</keyword>
<organism evidence="16 17">
    <name type="scientific">Candidatus Woykebacteria bacterium RIFCSPHIGHO2_12_FULL_45_10</name>
    <dbReference type="NCBI Taxonomy" id="1802603"/>
    <lineage>
        <taxon>Bacteria</taxon>
        <taxon>Candidatus Woykeibacteriota</taxon>
    </lineage>
</organism>
<keyword evidence="6" id="KW-0573">Peptidoglycan synthesis</keyword>
<keyword evidence="2" id="KW-0328">Glycosyltransferase</keyword>
<dbReference type="PANTHER" id="PTHR30474">
    <property type="entry name" value="CELL CYCLE PROTEIN"/>
    <property type="match status" value="1"/>
</dbReference>
<reference evidence="16 17" key="1">
    <citation type="journal article" date="2016" name="Nat. Commun.">
        <title>Thousands of microbial genomes shed light on interconnected biogeochemical processes in an aquifer system.</title>
        <authorList>
            <person name="Anantharaman K."/>
            <person name="Brown C.T."/>
            <person name="Hug L.A."/>
            <person name="Sharon I."/>
            <person name="Castelle C.J."/>
            <person name="Probst A.J."/>
            <person name="Thomas B.C."/>
            <person name="Singh A."/>
            <person name="Wilkins M.J."/>
            <person name="Karaoz U."/>
            <person name="Brodie E.L."/>
            <person name="Williams K.H."/>
            <person name="Hubbard S.S."/>
            <person name="Banfield J.F."/>
        </authorList>
    </citation>
    <scope>NUCLEOTIDE SEQUENCE [LARGE SCALE GENOMIC DNA]</scope>
</reference>
<keyword evidence="8" id="KW-0472">Membrane</keyword>
<comment type="caution">
    <text evidence="16">The sequence shown here is derived from an EMBL/GenBank/DDBJ whole genome shotgun (WGS) entry which is preliminary data.</text>
</comment>
<dbReference type="GO" id="GO:0051301">
    <property type="term" value="P:cell division"/>
    <property type="evidence" value="ECO:0007669"/>
    <property type="project" value="InterPro"/>
</dbReference>
<evidence type="ECO:0000256" key="13">
    <source>
        <dbReference type="ARBA" id="ARBA00041418"/>
    </source>
</evidence>
<evidence type="ECO:0000256" key="1">
    <source>
        <dbReference type="ARBA" id="ARBA00004141"/>
    </source>
</evidence>
<comment type="similarity">
    <text evidence="11">Belongs to the SEDS family. FtsW subfamily.</text>
</comment>
<evidence type="ECO:0000256" key="10">
    <source>
        <dbReference type="ARBA" id="ARBA00033270"/>
    </source>
</evidence>
<sequence length="118" mass="12649">MTTDSIFAVISNELGFIGSAIFIALLFLVVFRGIQIARSSTDRFGQLLAAGIASWIGLQAFINLAGMVALLPLTGVPLPFISYGGSSLLTVIFGTAILANISRFTQTDKLKVVTRKRR</sequence>
<evidence type="ECO:0000256" key="6">
    <source>
        <dbReference type="ARBA" id="ARBA00022984"/>
    </source>
</evidence>
<name>A0A1G1WR83_9BACT</name>
<evidence type="ECO:0000256" key="5">
    <source>
        <dbReference type="ARBA" id="ARBA00022960"/>
    </source>
</evidence>
<dbReference type="Proteomes" id="UP000178068">
    <property type="component" value="Unassembled WGS sequence"/>
</dbReference>
<dbReference type="PANTHER" id="PTHR30474:SF2">
    <property type="entry name" value="PEPTIDOGLYCAN GLYCOSYLTRANSFERASE FTSW-RELATED"/>
    <property type="match status" value="1"/>
</dbReference>
<accession>A0A1G1WR83</accession>
<evidence type="ECO:0000256" key="12">
    <source>
        <dbReference type="ARBA" id="ARBA00041185"/>
    </source>
</evidence>
<dbReference type="InterPro" id="IPR001182">
    <property type="entry name" value="FtsW/RodA"/>
</dbReference>
<evidence type="ECO:0000256" key="2">
    <source>
        <dbReference type="ARBA" id="ARBA00022676"/>
    </source>
</evidence>
<evidence type="ECO:0000313" key="17">
    <source>
        <dbReference type="Proteomes" id="UP000178068"/>
    </source>
</evidence>
<evidence type="ECO:0000256" key="11">
    <source>
        <dbReference type="ARBA" id="ARBA00038053"/>
    </source>
</evidence>
<dbReference type="AlphaFoldDB" id="A0A1G1WR83"/>
<protein>
    <recommendedName>
        <fullName evidence="12">Probable peptidoglycan glycosyltransferase FtsW</fullName>
        <ecNumber evidence="14">2.4.99.28</ecNumber>
    </recommendedName>
    <alternativeName>
        <fullName evidence="13">Cell division protein FtsW</fullName>
    </alternativeName>
    <alternativeName>
        <fullName evidence="10">Cell wall polymerase</fullName>
    </alternativeName>
    <alternativeName>
        <fullName evidence="9">Peptidoglycan polymerase</fullName>
    </alternativeName>
</protein>
<dbReference type="GO" id="GO:0008955">
    <property type="term" value="F:peptidoglycan glycosyltransferase activity"/>
    <property type="evidence" value="ECO:0007669"/>
    <property type="project" value="UniProtKB-EC"/>
</dbReference>
<evidence type="ECO:0000256" key="3">
    <source>
        <dbReference type="ARBA" id="ARBA00022679"/>
    </source>
</evidence>
<evidence type="ECO:0000256" key="8">
    <source>
        <dbReference type="ARBA" id="ARBA00023136"/>
    </source>
</evidence>
<dbReference type="GO" id="GO:0015648">
    <property type="term" value="F:lipid-linked peptidoglycan transporter activity"/>
    <property type="evidence" value="ECO:0007669"/>
    <property type="project" value="TreeGrafter"/>
</dbReference>
<dbReference type="GO" id="GO:0005886">
    <property type="term" value="C:plasma membrane"/>
    <property type="evidence" value="ECO:0007669"/>
    <property type="project" value="TreeGrafter"/>
</dbReference>